<evidence type="ECO:0000313" key="2">
    <source>
        <dbReference type="Proteomes" id="UP000236454"/>
    </source>
</evidence>
<protein>
    <submittedName>
        <fullName evidence="1">Uncharacterized protein</fullName>
    </submittedName>
</protein>
<proteinExistence type="predicted"/>
<gene>
    <name evidence="1" type="ORF">SAMN05216474_2851</name>
</gene>
<dbReference type="OrthoDB" id="1466905at2"/>
<keyword evidence="2" id="KW-1185">Reference proteome</keyword>
<name>A0A1I7BKV4_9FLAO</name>
<evidence type="ECO:0000313" key="1">
    <source>
        <dbReference type="EMBL" id="SFT87795.1"/>
    </source>
</evidence>
<sequence length="284" mass="31906">MKSLIVLLTALTFGYFNTDNHSISLQEAIDKGMVEAKFLSTGDYSGTSINIKIKWLKGRKVPLTITHGTQFLSEDEGDQDIFILEDQDIFVKSNEEETFPLIGYCCQASNSAPSENSSFKMSKASSKDLLSLADFCNGKRLDNHSKQAAIWAISDDHSLSDIHDIDNPIVKNLRKKVAEIKHVEDNWYSTVTEYEMDENRNISRQPVEVKGDLEYEFKRAGKLSYAVYDADDKLIKHLGDGLPITRPGSYSFGFNLKVEGWTPGKYSVKLSMNGNIIHAQAFEV</sequence>
<reference evidence="1 2" key="1">
    <citation type="submission" date="2016-10" db="EMBL/GenBank/DDBJ databases">
        <authorList>
            <person name="de Groot N.N."/>
        </authorList>
    </citation>
    <scope>NUCLEOTIDE SEQUENCE [LARGE SCALE GENOMIC DNA]</scope>
    <source>
        <strain evidence="1 2">CGMCC 1.7005</strain>
    </source>
</reference>
<dbReference type="STRING" id="477690.SAMN05216474_2851"/>
<organism evidence="1 2">
    <name type="scientific">Lishizhenia tianjinensis</name>
    <dbReference type="NCBI Taxonomy" id="477690"/>
    <lineage>
        <taxon>Bacteria</taxon>
        <taxon>Pseudomonadati</taxon>
        <taxon>Bacteroidota</taxon>
        <taxon>Flavobacteriia</taxon>
        <taxon>Flavobacteriales</taxon>
        <taxon>Crocinitomicaceae</taxon>
        <taxon>Lishizhenia</taxon>
    </lineage>
</organism>
<dbReference type="EMBL" id="FPAS01000006">
    <property type="protein sequence ID" value="SFT87795.1"/>
    <property type="molecule type" value="Genomic_DNA"/>
</dbReference>
<dbReference type="AlphaFoldDB" id="A0A1I7BKV4"/>
<accession>A0A1I7BKV4</accession>
<dbReference type="Proteomes" id="UP000236454">
    <property type="component" value="Unassembled WGS sequence"/>
</dbReference>
<dbReference type="RefSeq" id="WP_090252149.1">
    <property type="nucleotide sequence ID" value="NZ_FPAS01000006.1"/>
</dbReference>